<accession>A0ACB5R560</accession>
<name>A0ACB5R560_9BURK</name>
<organism evidence="1 2">
    <name type="scientific">Caballeronia novacaledonica</name>
    <dbReference type="NCBI Taxonomy" id="1544861"/>
    <lineage>
        <taxon>Bacteria</taxon>
        <taxon>Pseudomonadati</taxon>
        <taxon>Pseudomonadota</taxon>
        <taxon>Betaproteobacteria</taxon>
        <taxon>Burkholderiales</taxon>
        <taxon>Burkholderiaceae</taxon>
        <taxon>Caballeronia</taxon>
    </lineage>
</organism>
<sequence length="252" mass="28110">MMRGRVAYAGAIHEAYPHQIGVRLADGRVCKENEVVWLSPIEPGTIFALGLNYAEHAKELQFSKQEEPLVFLKGPGSVLGHRGVTRRPDDVTFMHYECELAVVIGKPAKNVMRNEAMQYVAGYMIANDYAIRDYLENYYRPNLRVKNRDGGTVLGPWFVDASDIDDVNQLELRTYVNGTLHQRGNTRDLVIDLPILIEYLSSFMTLAPGDIILTGTPDGIVNVRANDEVVCEIDGLGRLVNVIGSDAAFNRE</sequence>
<protein>
    <submittedName>
        <fullName evidence="1">Fumarylacetoacetate hydrolase family protein</fullName>
    </submittedName>
</protein>
<proteinExistence type="predicted"/>
<keyword evidence="2" id="KW-1185">Reference proteome</keyword>
<dbReference type="Proteomes" id="UP001055013">
    <property type="component" value="Unassembled WGS sequence"/>
</dbReference>
<gene>
    <name evidence="1" type="ORF">CBA19CS22_38360</name>
</gene>
<keyword evidence="1" id="KW-0378">Hydrolase</keyword>
<evidence type="ECO:0000313" key="1">
    <source>
        <dbReference type="EMBL" id="GJH22536.1"/>
    </source>
</evidence>
<reference evidence="1" key="1">
    <citation type="submission" date="2021-09" db="EMBL/GenBank/DDBJ databases">
        <title>Isolation and characterization of 3-chlorobenzoate degrading bacteria from soils in Shizuoka.</title>
        <authorList>
            <person name="Ifat A."/>
            <person name="Ogawa N."/>
            <person name="Kimbara K."/>
            <person name="Moriuchi R."/>
            <person name="Dohra H."/>
            <person name="Shintani M."/>
        </authorList>
    </citation>
    <scope>NUCLEOTIDE SEQUENCE</scope>
    <source>
        <strain evidence="1">19CS2-2</strain>
    </source>
</reference>
<comment type="caution">
    <text evidence="1">The sequence shown here is derived from an EMBL/GenBank/DDBJ whole genome shotgun (WGS) entry which is preliminary data.</text>
</comment>
<dbReference type="EMBL" id="BPUR01000043">
    <property type="protein sequence ID" value="GJH22536.1"/>
    <property type="molecule type" value="Genomic_DNA"/>
</dbReference>
<evidence type="ECO:0000313" key="2">
    <source>
        <dbReference type="Proteomes" id="UP001055013"/>
    </source>
</evidence>